<dbReference type="InterPro" id="IPR012340">
    <property type="entry name" value="NA-bd_OB-fold"/>
</dbReference>
<dbReference type="InterPro" id="IPR004088">
    <property type="entry name" value="KH_dom_type_1"/>
</dbReference>
<evidence type="ECO:0000256" key="4">
    <source>
        <dbReference type="ARBA" id="ARBA00022695"/>
    </source>
</evidence>
<dbReference type="Pfam" id="PF03725">
    <property type="entry name" value="RNase_PH_C"/>
    <property type="match status" value="1"/>
</dbReference>
<keyword evidence="2 7" id="KW-0963">Cytoplasm</keyword>
<dbReference type="CDD" id="cd11363">
    <property type="entry name" value="RNase_PH_PNPase_1"/>
    <property type="match status" value="1"/>
</dbReference>
<dbReference type="PANTHER" id="PTHR11252">
    <property type="entry name" value="POLYRIBONUCLEOTIDE NUCLEOTIDYLTRANSFERASE"/>
    <property type="match status" value="1"/>
</dbReference>
<dbReference type="GO" id="GO:0000175">
    <property type="term" value="F:3'-5'-RNA exonuclease activity"/>
    <property type="evidence" value="ECO:0007669"/>
    <property type="project" value="TreeGrafter"/>
</dbReference>
<dbReference type="FunFam" id="3.30.230.70:FF:000001">
    <property type="entry name" value="Polyribonucleotide nucleotidyltransferase"/>
    <property type="match status" value="1"/>
</dbReference>
<dbReference type="GO" id="GO:0003723">
    <property type="term" value="F:RNA binding"/>
    <property type="evidence" value="ECO:0007669"/>
    <property type="project" value="UniProtKB-UniRule"/>
</dbReference>
<comment type="catalytic activity">
    <reaction evidence="7">
        <text>RNA(n+1) + phosphate = RNA(n) + a ribonucleoside 5'-diphosphate</text>
        <dbReference type="Rhea" id="RHEA:22096"/>
        <dbReference type="Rhea" id="RHEA-COMP:14527"/>
        <dbReference type="Rhea" id="RHEA-COMP:17342"/>
        <dbReference type="ChEBI" id="CHEBI:43474"/>
        <dbReference type="ChEBI" id="CHEBI:57930"/>
        <dbReference type="ChEBI" id="CHEBI:140395"/>
        <dbReference type="EC" id="2.7.7.8"/>
    </reaction>
</comment>
<dbReference type="FunFam" id="3.30.1370.10:FF:000001">
    <property type="entry name" value="Polyribonucleotide nucleotidyltransferase"/>
    <property type="match status" value="1"/>
</dbReference>
<dbReference type="InterPro" id="IPR012162">
    <property type="entry name" value="PNPase"/>
</dbReference>
<feature type="binding site" evidence="7">
    <location>
        <position position="500"/>
    </location>
    <ligand>
        <name>Mg(2+)</name>
        <dbReference type="ChEBI" id="CHEBI:18420"/>
    </ligand>
</feature>
<dbReference type="HAMAP" id="MF_01595">
    <property type="entry name" value="PNPase"/>
    <property type="match status" value="1"/>
</dbReference>
<dbReference type="SUPFAM" id="SSF54791">
    <property type="entry name" value="Eukaryotic type KH-domain (KH-domain type I)"/>
    <property type="match status" value="1"/>
</dbReference>
<dbReference type="SUPFAM" id="SSF50249">
    <property type="entry name" value="Nucleic acid-binding proteins"/>
    <property type="match status" value="1"/>
</dbReference>
<proteinExistence type="inferred from homology"/>
<reference evidence="9" key="1">
    <citation type="submission" date="2020-10" db="EMBL/GenBank/DDBJ databases">
        <authorList>
            <person name="Gilroy R."/>
        </authorList>
    </citation>
    <scope>NUCLEOTIDE SEQUENCE</scope>
    <source>
        <strain evidence="9">35461</strain>
    </source>
</reference>
<comment type="caution">
    <text evidence="9">The sequence shown here is derived from an EMBL/GenBank/DDBJ whole genome shotgun (WGS) entry which is preliminary data.</text>
</comment>
<dbReference type="InterPro" id="IPR036456">
    <property type="entry name" value="PNPase_PH_RNA-bd_sf"/>
</dbReference>
<dbReference type="InterPro" id="IPR003029">
    <property type="entry name" value="S1_domain"/>
</dbReference>
<evidence type="ECO:0000313" key="9">
    <source>
        <dbReference type="EMBL" id="HIV08794.1"/>
    </source>
</evidence>
<dbReference type="EC" id="2.7.7.8" evidence="7"/>
<dbReference type="CDD" id="cd11364">
    <property type="entry name" value="RNase_PH_PNPase_2"/>
    <property type="match status" value="1"/>
</dbReference>
<dbReference type="Proteomes" id="UP000886845">
    <property type="component" value="Unassembled WGS sequence"/>
</dbReference>
<dbReference type="CDD" id="cd04472">
    <property type="entry name" value="S1_PNPase"/>
    <property type="match status" value="1"/>
</dbReference>
<comment type="cofactor">
    <cofactor evidence="7">
        <name>Mg(2+)</name>
        <dbReference type="ChEBI" id="CHEBI:18420"/>
    </cofactor>
</comment>
<evidence type="ECO:0000256" key="5">
    <source>
        <dbReference type="ARBA" id="ARBA00022842"/>
    </source>
</evidence>
<dbReference type="PROSITE" id="PS50084">
    <property type="entry name" value="KH_TYPE_1"/>
    <property type="match status" value="1"/>
</dbReference>
<comment type="function">
    <text evidence="7">Involved in mRNA degradation. Catalyzes the phosphorolysis of single-stranded polyribonucleotides processively in the 3'- to 5'-direction.</text>
</comment>
<dbReference type="InterPro" id="IPR036345">
    <property type="entry name" value="ExoRNase_PH_dom2_sf"/>
</dbReference>
<dbReference type="InterPro" id="IPR001247">
    <property type="entry name" value="ExoRNase_PH_dom1"/>
</dbReference>
<dbReference type="InterPro" id="IPR015847">
    <property type="entry name" value="ExoRNase_PH_dom2"/>
</dbReference>
<dbReference type="GO" id="GO:0005829">
    <property type="term" value="C:cytosol"/>
    <property type="evidence" value="ECO:0007669"/>
    <property type="project" value="TreeGrafter"/>
</dbReference>
<dbReference type="FunFam" id="2.40.50.140:FF:000189">
    <property type="entry name" value="Polyribonucleotide nucleotidyltransferase, putative"/>
    <property type="match status" value="1"/>
</dbReference>
<dbReference type="SUPFAM" id="SSF46915">
    <property type="entry name" value="Polynucleotide phosphorylase/guanosine pentaphosphate synthase (PNPase/GPSI), domain 3"/>
    <property type="match status" value="1"/>
</dbReference>
<gene>
    <name evidence="7" type="primary">pnp</name>
    <name evidence="9" type="ORF">IAC79_01595</name>
</gene>
<dbReference type="Pfam" id="PF01138">
    <property type="entry name" value="RNase_PH"/>
    <property type="match status" value="2"/>
</dbReference>
<evidence type="ECO:0000259" key="8">
    <source>
        <dbReference type="PROSITE" id="PS50126"/>
    </source>
</evidence>
<dbReference type="Gene3D" id="2.40.50.140">
    <property type="entry name" value="Nucleic acid-binding proteins"/>
    <property type="match status" value="1"/>
</dbReference>
<dbReference type="GO" id="GO:0006396">
    <property type="term" value="P:RNA processing"/>
    <property type="evidence" value="ECO:0007669"/>
    <property type="project" value="InterPro"/>
</dbReference>
<evidence type="ECO:0000256" key="2">
    <source>
        <dbReference type="ARBA" id="ARBA00022490"/>
    </source>
</evidence>
<dbReference type="Pfam" id="PF00013">
    <property type="entry name" value="KH_1"/>
    <property type="match status" value="1"/>
</dbReference>
<name>A0A9D1NLB4_9BACT</name>
<dbReference type="PROSITE" id="PS50126">
    <property type="entry name" value="S1"/>
    <property type="match status" value="1"/>
</dbReference>
<comment type="similarity">
    <text evidence="1 7">Belongs to the polyribonucleotide nucleotidyltransferase family.</text>
</comment>
<dbReference type="GO" id="GO:0004654">
    <property type="term" value="F:polyribonucleotide nucleotidyltransferase activity"/>
    <property type="evidence" value="ECO:0007669"/>
    <property type="project" value="UniProtKB-UniRule"/>
</dbReference>
<organism evidence="9 10">
    <name type="scientific">Candidatus Spyradenecus faecavium</name>
    <dbReference type="NCBI Taxonomy" id="2840947"/>
    <lineage>
        <taxon>Bacteria</taxon>
        <taxon>Pseudomonadati</taxon>
        <taxon>Lentisphaerota</taxon>
        <taxon>Lentisphaeria</taxon>
        <taxon>Lentisphaerales</taxon>
        <taxon>Lentisphaeraceae</taxon>
        <taxon>Lentisphaeraceae incertae sedis</taxon>
        <taxon>Candidatus Spyradenecus</taxon>
    </lineage>
</organism>
<reference evidence="9" key="2">
    <citation type="journal article" date="2021" name="PeerJ">
        <title>Extensive microbial diversity within the chicken gut microbiome revealed by metagenomics and culture.</title>
        <authorList>
            <person name="Gilroy R."/>
            <person name="Ravi A."/>
            <person name="Getino M."/>
            <person name="Pursley I."/>
            <person name="Horton D.L."/>
            <person name="Alikhan N.F."/>
            <person name="Baker D."/>
            <person name="Gharbi K."/>
            <person name="Hall N."/>
            <person name="Watson M."/>
            <person name="Adriaenssens E.M."/>
            <person name="Foster-Nyarko E."/>
            <person name="Jarju S."/>
            <person name="Secka A."/>
            <person name="Antonio M."/>
            <person name="Oren A."/>
            <person name="Chaudhuri R.R."/>
            <person name="La Ragione R."/>
            <person name="Hildebrand F."/>
            <person name="Pallen M.J."/>
        </authorList>
    </citation>
    <scope>NUCLEOTIDE SEQUENCE</scope>
    <source>
        <strain evidence="9">35461</strain>
    </source>
</reference>
<dbReference type="Pfam" id="PF03726">
    <property type="entry name" value="PNPase"/>
    <property type="match status" value="1"/>
</dbReference>
<dbReference type="NCBIfam" id="NF008805">
    <property type="entry name" value="PRK11824.1"/>
    <property type="match status" value="1"/>
</dbReference>
<evidence type="ECO:0000256" key="3">
    <source>
        <dbReference type="ARBA" id="ARBA00022679"/>
    </source>
</evidence>
<comment type="subcellular location">
    <subcellularLocation>
        <location evidence="7">Cytoplasm</location>
    </subcellularLocation>
</comment>
<keyword evidence="3 7" id="KW-0808">Transferase</keyword>
<dbReference type="Gene3D" id="3.30.230.70">
    <property type="entry name" value="GHMP Kinase, N-terminal domain"/>
    <property type="match status" value="2"/>
</dbReference>
<dbReference type="AlphaFoldDB" id="A0A9D1NLB4"/>
<evidence type="ECO:0000256" key="1">
    <source>
        <dbReference type="ARBA" id="ARBA00007404"/>
    </source>
</evidence>
<evidence type="ECO:0000256" key="7">
    <source>
        <dbReference type="HAMAP-Rule" id="MF_01595"/>
    </source>
</evidence>
<sequence>MQNSKQFSTEIAGRKFTIETGLLARQAAGSVIVSIGDTSVFCAVTCTDKPREGIDFFPLQCEYREKFYAAGRFPGGFFKREARPSEKETLTARMCDRPIRPLFPDGYYNDVQVNSMLVSCDGEIDGDVCAVNAASAALHISEVPFMGPIGCVRIGRINGEWVINPTHAQRQESDLDLLYAGLRGKFLMMEGSAKEISEADFLAAMKRAHEEVEKIIDLQIEMRRALGKPDKVIADQPEDPEKMGFIRGLAGTRLADALVIPGKLEREAAVKAIRDELLAACQDKYGKDENGQWVIDDVKFVHLFDALEIETVRANFLERGKRIDGRAQHEIRPLAAQVGVLPRVHGSAVFNRGETQNLATVTLGTSKDAQDLDSVAGGPKQKKFILHYNFPPYCTGEVGRLGTTGRREIGHGALAERSLAEVIPADYPYSIRVVSEIMGSNGSSSMASICGGCLALMDAGIPITAPVAGISVGLFTTPDLSKKVLVTDILGAEDHCGDMDFKIGGTRKGITGFQVDLKLRGLTWDLVEGALEAARVGRNKILDFMAEVIPAPRAELSPYAPRIVVVHIPVDKIGALIGPGGKEIRRITDTTGAQIDIAEDGSVSIFATSAESMAAAKREVESICAEAEEGKIYEGTVTGIKEFGAFVEILPGKDGLCHISELSDRRIPSVESVCKVGDKMMVKCIGIDERGRIKLSRREAMRDLDRQSREG</sequence>
<dbReference type="InterPro" id="IPR015848">
    <property type="entry name" value="PNPase_PH_RNA-bd_bac/org-type"/>
</dbReference>
<feature type="domain" description="S1 motif" evidence="8">
    <location>
        <begin position="630"/>
        <end position="698"/>
    </location>
</feature>
<dbReference type="EMBL" id="DVOR01000053">
    <property type="protein sequence ID" value="HIV08794.1"/>
    <property type="molecule type" value="Genomic_DNA"/>
</dbReference>
<dbReference type="InterPro" id="IPR020568">
    <property type="entry name" value="Ribosomal_Su5_D2-typ_SF"/>
</dbReference>
<evidence type="ECO:0000313" key="10">
    <source>
        <dbReference type="Proteomes" id="UP000886845"/>
    </source>
</evidence>
<dbReference type="GO" id="GO:0000287">
    <property type="term" value="F:magnesium ion binding"/>
    <property type="evidence" value="ECO:0007669"/>
    <property type="project" value="UniProtKB-UniRule"/>
</dbReference>
<dbReference type="Gene3D" id="3.30.1370.10">
    <property type="entry name" value="K Homology domain, type 1"/>
    <property type="match status" value="1"/>
</dbReference>
<dbReference type="InterPro" id="IPR036612">
    <property type="entry name" value="KH_dom_type_1_sf"/>
</dbReference>
<dbReference type="NCBIfam" id="TIGR03591">
    <property type="entry name" value="polynuc_phos"/>
    <property type="match status" value="1"/>
</dbReference>
<keyword evidence="5 7" id="KW-0460">Magnesium</keyword>
<dbReference type="GO" id="GO:0006402">
    <property type="term" value="P:mRNA catabolic process"/>
    <property type="evidence" value="ECO:0007669"/>
    <property type="project" value="UniProtKB-UniRule"/>
</dbReference>
<dbReference type="SMART" id="SM00316">
    <property type="entry name" value="S1"/>
    <property type="match status" value="1"/>
</dbReference>
<evidence type="ECO:0000256" key="6">
    <source>
        <dbReference type="ARBA" id="ARBA00022884"/>
    </source>
</evidence>
<keyword evidence="4 7" id="KW-0548">Nucleotidyltransferase</keyword>
<dbReference type="SUPFAM" id="SSF55666">
    <property type="entry name" value="Ribonuclease PH domain 2-like"/>
    <property type="match status" value="2"/>
</dbReference>
<dbReference type="SUPFAM" id="SSF54211">
    <property type="entry name" value="Ribosomal protein S5 domain 2-like"/>
    <property type="match status" value="2"/>
</dbReference>
<feature type="binding site" evidence="7">
    <location>
        <position position="494"/>
    </location>
    <ligand>
        <name>Mg(2+)</name>
        <dbReference type="ChEBI" id="CHEBI:18420"/>
    </ligand>
</feature>
<dbReference type="InterPro" id="IPR027408">
    <property type="entry name" value="PNPase/RNase_PH_dom_sf"/>
</dbReference>
<dbReference type="PANTHER" id="PTHR11252:SF0">
    <property type="entry name" value="POLYRIBONUCLEOTIDE NUCLEOTIDYLTRANSFERASE 1, MITOCHONDRIAL"/>
    <property type="match status" value="1"/>
</dbReference>
<dbReference type="PIRSF" id="PIRSF005499">
    <property type="entry name" value="PNPase"/>
    <property type="match status" value="1"/>
</dbReference>
<dbReference type="Pfam" id="PF00575">
    <property type="entry name" value="S1"/>
    <property type="match status" value="1"/>
</dbReference>
<dbReference type="CDD" id="cd02393">
    <property type="entry name" value="KH-I_PNPase"/>
    <property type="match status" value="1"/>
</dbReference>
<protein>
    <recommendedName>
        <fullName evidence="7">Polyribonucleotide nucleotidyltransferase</fullName>
        <ecNumber evidence="7">2.7.7.8</ecNumber>
    </recommendedName>
    <alternativeName>
        <fullName evidence="7">Polynucleotide phosphorylase</fullName>
        <shortName evidence="7">PNPase</shortName>
    </alternativeName>
</protein>
<keyword evidence="7" id="KW-0479">Metal-binding</keyword>
<accession>A0A9D1NLB4</accession>
<keyword evidence="6 7" id="KW-0694">RNA-binding</keyword>
<dbReference type="SMART" id="SM00322">
    <property type="entry name" value="KH"/>
    <property type="match status" value="1"/>
</dbReference>
<dbReference type="InterPro" id="IPR004087">
    <property type="entry name" value="KH_dom"/>
</dbReference>